<dbReference type="PANTHER" id="PTHR33021">
    <property type="entry name" value="BLUE COPPER PROTEIN"/>
    <property type="match status" value="1"/>
</dbReference>
<keyword evidence="2" id="KW-0325">Glycoprotein</keyword>
<dbReference type="GO" id="GO:0009055">
    <property type="term" value="F:electron transfer activity"/>
    <property type="evidence" value="ECO:0007669"/>
    <property type="project" value="InterPro"/>
</dbReference>
<dbReference type="CDD" id="cd04216">
    <property type="entry name" value="Phytocyanin"/>
    <property type="match status" value="1"/>
</dbReference>
<evidence type="ECO:0000313" key="5">
    <source>
        <dbReference type="EMBL" id="KAF5776425.1"/>
    </source>
</evidence>
<dbReference type="SUPFAM" id="SSF49503">
    <property type="entry name" value="Cupredoxins"/>
    <property type="match status" value="1"/>
</dbReference>
<dbReference type="Gene3D" id="2.60.40.420">
    <property type="entry name" value="Cupredoxins - blue copper proteins"/>
    <property type="match status" value="1"/>
</dbReference>
<reference evidence="5" key="2">
    <citation type="submission" date="2020-06" db="EMBL/GenBank/DDBJ databases">
        <title>Helianthus annuus Genome sequencing and assembly Release 2.</title>
        <authorList>
            <person name="Gouzy J."/>
            <person name="Langlade N."/>
            <person name="Munos S."/>
        </authorList>
    </citation>
    <scope>NUCLEOTIDE SEQUENCE</scope>
    <source>
        <tissue evidence="5">Leaves</tissue>
    </source>
</reference>
<keyword evidence="6" id="KW-1185">Reference proteome</keyword>
<evidence type="ECO:0000256" key="1">
    <source>
        <dbReference type="ARBA" id="ARBA00023157"/>
    </source>
</evidence>
<keyword evidence="3" id="KW-0732">Signal</keyword>
<dbReference type="InterPro" id="IPR008972">
    <property type="entry name" value="Cupredoxin"/>
</dbReference>
<organism evidence="5 6">
    <name type="scientific">Helianthus annuus</name>
    <name type="common">Common sunflower</name>
    <dbReference type="NCBI Taxonomy" id="4232"/>
    <lineage>
        <taxon>Eukaryota</taxon>
        <taxon>Viridiplantae</taxon>
        <taxon>Streptophyta</taxon>
        <taxon>Embryophyta</taxon>
        <taxon>Tracheophyta</taxon>
        <taxon>Spermatophyta</taxon>
        <taxon>Magnoliopsida</taxon>
        <taxon>eudicotyledons</taxon>
        <taxon>Gunneridae</taxon>
        <taxon>Pentapetalae</taxon>
        <taxon>asterids</taxon>
        <taxon>campanulids</taxon>
        <taxon>Asterales</taxon>
        <taxon>Asteraceae</taxon>
        <taxon>Asteroideae</taxon>
        <taxon>Heliantheae alliance</taxon>
        <taxon>Heliantheae</taxon>
        <taxon>Helianthus</taxon>
    </lineage>
</organism>
<evidence type="ECO:0000256" key="3">
    <source>
        <dbReference type="SAM" id="SignalP"/>
    </source>
</evidence>
<evidence type="ECO:0000259" key="4">
    <source>
        <dbReference type="PROSITE" id="PS51485"/>
    </source>
</evidence>
<dbReference type="PROSITE" id="PS51257">
    <property type="entry name" value="PROKAR_LIPOPROTEIN"/>
    <property type="match status" value="1"/>
</dbReference>
<feature type="domain" description="Phytocyanin" evidence="4">
    <location>
        <begin position="28"/>
        <end position="127"/>
    </location>
</feature>
<reference evidence="5" key="1">
    <citation type="journal article" date="2017" name="Nature">
        <title>The sunflower genome provides insights into oil metabolism, flowering and Asterid evolution.</title>
        <authorList>
            <person name="Badouin H."/>
            <person name="Gouzy J."/>
            <person name="Grassa C.J."/>
            <person name="Murat F."/>
            <person name="Staton S.E."/>
            <person name="Cottret L."/>
            <person name="Lelandais-Briere C."/>
            <person name="Owens G.L."/>
            <person name="Carrere S."/>
            <person name="Mayjonade B."/>
            <person name="Legrand L."/>
            <person name="Gill N."/>
            <person name="Kane N.C."/>
            <person name="Bowers J.E."/>
            <person name="Hubner S."/>
            <person name="Bellec A."/>
            <person name="Berard A."/>
            <person name="Berges H."/>
            <person name="Blanchet N."/>
            <person name="Boniface M.C."/>
            <person name="Brunel D."/>
            <person name="Catrice O."/>
            <person name="Chaidir N."/>
            <person name="Claudel C."/>
            <person name="Donnadieu C."/>
            <person name="Faraut T."/>
            <person name="Fievet G."/>
            <person name="Helmstetter N."/>
            <person name="King M."/>
            <person name="Knapp S.J."/>
            <person name="Lai Z."/>
            <person name="Le Paslier M.C."/>
            <person name="Lippi Y."/>
            <person name="Lorenzon L."/>
            <person name="Mandel J.R."/>
            <person name="Marage G."/>
            <person name="Marchand G."/>
            <person name="Marquand E."/>
            <person name="Bret-Mestries E."/>
            <person name="Morien E."/>
            <person name="Nambeesan S."/>
            <person name="Nguyen T."/>
            <person name="Pegot-Espagnet P."/>
            <person name="Pouilly N."/>
            <person name="Raftis F."/>
            <person name="Sallet E."/>
            <person name="Schiex T."/>
            <person name="Thomas J."/>
            <person name="Vandecasteele C."/>
            <person name="Vares D."/>
            <person name="Vear F."/>
            <person name="Vautrin S."/>
            <person name="Crespi M."/>
            <person name="Mangin B."/>
            <person name="Burke J.M."/>
            <person name="Salse J."/>
            <person name="Munos S."/>
            <person name="Vincourt P."/>
            <person name="Rieseberg L.H."/>
            <person name="Langlade N.B."/>
        </authorList>
    </citation>
    <scope>NUCLEOTIDE SEQUENCE</scope>
    <source>
        <tissue evidence="5">Leaves</tissue>
    </source>
</reference>
<evidence type="ECO:0000256" key="2">
    <source>
        <dbReference type="ARBA" id="ARBA00023180"/>
    </source>
</evidence>
<name>A0A9K3HDI6_HELAN</name>
<dbReference type="AlphaFoldDB" id="A0A9K3HDI6"/>
<dbReference type="InterPro" id="IPR003245">
    <property type="entry name" value="Phytocyanin_dom"/>
</dbReference>
<accession>A0A9K3HDI6</accession>
<proteinExistence type="predicted"/>
<gene>
    <name evidence="5" type="ORF">HanXRQr2_Chr12g0524121</name>
</gene>
<evidence type="ECO:0000313" key="6">
    <source>
        <dbReference type="Proteomes" id="UP000215914"/>
    </source>
</evidence>
<dbReference type="GO" id="GO:0005886">
    <property type="term" value="C:plasma membrane"/>
    <property type="evidence" value="ECO:0000318"/>
    <property type="project" value="GO_Central"/>
</dbReference>
<keyword evidence="1" id="KW-1015">Disulfide bond</keyword>
<dbReference type="Pfam" id="PF02298">
    <property type="entry name" value="Cu_bind_like"/>
    <property type="match status" value="1"/>
</dbReference>
<protein>
    <submittedName>
        <fullName evidence="5">Phytocyanin domain, cupredoxin</fullName>
    </submittedName>
</protein>
<dbReference type="PANTHER" id="PTHR33021:SF499">
    <property type="entry name" value="OS12G0150500 PROTEIN"/>
    <property type="match status" value="1"/>
</dbReference>
<dbReference type="Gramene" id="mRNA:HanXRQr2_Chr12g0524121">
    <property type="protein sequence ID" value="CDS:HanXRQr2_Chr12g0524121.1"/>
    <property type="gene ID" value="HanXRQr2_Chr12g0524121"/>
</dbReference>
<dbReference type="FunFam" id="2.60.40.420:FF:000034">
    <property type="entry name" value="Cupredoxin superfamily protein"/>
    <property type="match status" value="1"/>
</dbReference>
<comment type="caution">
    <text evidence="5">The sequence shown here is derived from an EMBL/GenBank/DDBJ whole genome shotgun (WGS) entry which is preliminary data.</text>
</comment>
<dbReference type="Proteomes" id="UP000215914">
    <property type="component" value="Unassembled WGS sequence"/>
</dbReference>
<feature type="chain" id="PRO_5039921336" evidence="3">
    <location>
        <begin position="27"/>
        <end position="128"/>
    </location>
</feature>
<sequence length="128" mass="14167">MAGFKLDPMAVMIIMVACMRFHVTLAGEVITVGGPLGWNVPKNPKDYTLWSGKQKFLTTDVLWFTGKDSVAEVKEKAYYSCDIKNPVRLITSGPDRITLLTPGSHFFICTKLDHCNLGQKFVANVSPS</sequence>
<dbReference type="InterPro" id="IPR039391">
    <property type="entry name" value="Phytocyanin-like"/>
</dbReference>
<dbReference type="PROSITE" id="PS51485">
    <property type="entry name" value="PHYTOCYANIN"/>
    <property type="match status" value="1"/>
</dbReference>
<dbReference type="EMBL" id="MNCJ02000327">
    <property type="protein sequence ID" value="KAF5776425.1"/>
    <property type="molecule type" value="Genomic_DNA"/>
</dbReference>
<feature type="signal peptide" evidence="3">
    <location>
        <begin position="1"/>
        <end position="26"/>
    </location>
</feature>